<evidence type="ECO:0000313" key="1">
    <source>
        <dbReference type="EMBL" id="AMW34379.1"/>
    </source>
</evidence>
<dbReference type="EMBL" id="CP014525">
    <property type="protein sequence ID" value="AMW34379.1"/>
    <property type="molecule type" value="Genomic_DNA"/>
</dbReference>
<dbReference type="KEGG" id="hjo:AY555_03335"/>
<gene>
    <name evidence="1" type="ORF">AY555_03335</name>
</gene>
<accession>A0A143DCQ3</accession>
<evidence type="ECO:0000313" key="2">
    <source>
        <dbReference type="Proteomes" id="UP000076066"/>
    </source>
</evidence>
<reference evidence="1 2" key="1">
    <citation type="submission" date="2016-02" db="EMBL/GenBank/DDBJ databases">
        <title>Complete Genome of H5569, the type strain of the newly described species Haematospirillium jordaniae.</title>
        <authorList>
            <person name="Nicholson A.C."/>
            <person name="Humrighouse B.W."/>
            <person name="Loparov V."/>
            <person name="McQuiston J.R."/>
        </authorList>
    </citation>
    <scope>NUCLEOTIDE SEQUENCE [LARGE SCALE GENOMIC DNA]</scope>
    <source>
        <strain evidence="1 2">H5569</strain>
    </source>
</reference>
<organism evidence="1 2">
    <name type="scientific">Haematospirillum jordaniae</name>
    <dbReference type="NCBI Taxonomy" id="1549855"/>
    <lineage>
        <taxon>Bacteria</taxon>
        <taxon>Pseudomonadati</taxon>
        <taxon>Pseudomonadota</taxon>
        <taxon>Alphaproteobacteria</taxon>
        <taxon>Rhodospirillales</taxon>
        <taxon>Novispirillaceae</taxon>
        <taxon>Haematospirillum</taxon>
    </lineage>
</organism>
<dbReference type="Proteomes" id="UP000076066">
    <property type="component" value="Chromosome"/>
</dbReference>
<name>A0A143DCQ3_9PROT</name>
<keyword evidence="2" id="KW-1185">Reference proteome</keyword>
<protein>
    <submittedName>
        <fullName evidence="1">Uncharacterized protein</fullName>
    </submittedName>
</protein>
<dbReference type="AlphaFoldDB" id="A0A143DCQ3"/>
<sequence>MYFLRSVFFYRFAMLDDIENVCTYWDFRPCNIRHLRLSVGTEAYFDEIEPCKYFVESHIPSFADFSRWYGKSVLEIRL</sequence>
<proteinExistence type="predicted"/>